<feature type="domain" description="Glycosyltransferase subfamily 4-like N-terminal" evidence="3">
    <location>
        <begin position="16"/>
        <end position="139"/>
    </location>
</feature>
<dbReference type="EC" id="2.4.-.-" evidence="4"/>
<dbReference type="InterPro" id="IPR028098">
    <property type="entry name" value="Glyco_trans_4-like_N"/>
</dbReference>
<dbReference type="EMBL" id="JBIMSO010000004">
    <property type="protein sequence ID" value="MFH5206865.1"/>
    <property type="molecule type" value="Genomic_DNA"/>
</dbReference>
<gene>
    <name evidence="4" type="ORF">ACHIPZ_01265</name>
</gene>
<evidence type="ECO:0000313" key="5">
    <source>
        <dbReference type="Proteomes" id="UP001609175"/>
    </source>
</evidence>
<dbReference type="GO" id="GO:0016757">
    <property type="term" value="F:glycosyltransferase activity"/>
    <property type="evidence" value="ECO:0007669"/>
    <property type="project" value="UniProtKB-KW"/>
</dbReference>
<keyword evidence="2 4" id="KW-0808">Transferase</keyword>
<dbReference type="Pfam" id="PF13439">
    <property type="entry name" value="Glyco_transf_4"/>
    <property type="match status" value="1"/>
</dbReference>
<proteinExistence type="predicted"/>
<reference evidence="4 5" key="1">
    <citation type="submission" date="2024-10" db="EMBL/GenBank/DDBJ databases">
        <authorList>
            <person name="Riesco R."/>
        </authorList>
    </citation>
    <scope>NUCLEOTIDE SEQUENCE [LARGE SCALE GENOMIC DNA]</scope>
    <source>
        <strain evidence="4 5">NCIMB 15449</strain>
    </source>
</reference>
<accession>A0ABW7JGI2</accession>
<protein>
    <submittedName>
        <fullName evidence="4">Glycosyltransferase family 4 protein</fullName>
        <ecNumber evidence="4">2.4.-.-</ecNumber>
    </submittedName>
</protein>
<dbReference type="Pfam" id="PF13692">
    <property type="entry name" value="Glyco_trans_1_4"/>
    <property type="match status" value="1"/>
</dbReference>
<evidence type="ECO:0000256" key="1">
    <source>
        <dbReference type="ARBA" id="ARBA00022676"/>
    </source>
</evidence>
<dbReference type="Gene3D" id="3.40.50.2000">
    <property type="entry name" value="Glycogen Phosphorylase B"/>
    <property type="match status" value="2"/>
</dbReference>
<dbReference type="PANTHER" id="PTHR12526">
    <property type="entry name" value="GLYCOSYLTRANSFERASE"/>
    <property type="match status" value="1"/>
</dbReference>
<name>A0ABW7JGI2_9NOCA</name>
<sequence>MLWLSPWMRPLARVYCEALARTGVEVLLVTSDQHPESDAARPYERVLDPRPKTPSTWRPFVRTLAEVRQFEPDVVVTELVRDPRWLAFGRLAPRVQLIHDDRPHDVGEQRPGWERRLFDRWGERAAATVAFSDYVAEAIGGADVVPLTSDLDPSLVPEFVGANGRRDVVLIGRLNSYKNIGVTMQAWQAHVEGPAYQGDQLVLIGDGDADLELAPQVNWIRGAFSYADVMPVLSRAKASVVHYRRATQSGVQVLAMQVGVTPIVSTEGALPEFQPPGELPIGVDDVAGLTQAFDLLADPQAASRRGAAAQEHYRQNFSVDVSAAALARALDRAVVPPVRSTR</sequence>
<dbReference type="Proteomes" id="UP001609175">
    <property type="component" value="Unassembled WGS sequence"/>
</dbReference>
<dbReference type="SUPFAM" id="SSF53756">
    <property type="entry name" value="UDP-Glycosyltransferase/glycogen phosphorylase"/>
    <property type="match status" value="1"/>
</dbReference>
<evidence type="ECO:0000259" key="3">
    <source>
        <dbReference type="Pfam" id="PF13439"/>
    </source>
</evidence>
<dbReference type="RefSeq" id="WP_395112289.1">
    <property type="nucleotide sequence ID" value="NZ_JBIMSO010000004.1"/>
</dbReference>
<dbReference type="CDD" id="cd03801">
    <property type="entry name" value="GT4_PimA-like"/>
    <property type="match status" value="1"/>
</dbReference>
<evidence type="ECO:0000256" key="2">
    <source>
        <dbReference type="ARBA" id="ARBA00022679"/>
    </source>
</evidence>
<comment type="caution">
    <text evidence="4">The sequence shown here is derived from an EMBL/GenBank/DDBJ whole genome shotgun (WGS) entry which is preliminary data.</text>
</comment>
<evidence type="ECO:0000313" key="4">
    <source>
        <dbReference type="EMBL" id="MFH5206865.1"/>
    </source>
</evidence>
<organism evidence="4 5">
    <name type="scientific">Antrihabitans spumae</name>
    <dbReference type="NCBI Taxonomy" id="3373370"/>
    <lineage>
        <taxon>Bacteria</taxon>
        <taxon>Bacillati</taxon>
        <taxon>Actinomycetota</taxon>
        <taxon>Actinomycetes</taxon>
        <taxon>Mycobacteriales</taxon>
        <taxon>Nocardiaceae</taxon>
        <taxon>Antrihabitans</taxon>
    </lineage>
</organism>
<keyword evidence="1 4" id="KW-0328">Glycosyltransferase</keyword>